<proteinExistence type="predicted"/>
<dbReference type="VEuPathDB" id="VectorBase:BGLAX_049449"/>
<dbReference type="Proteomes" id="UP000076420">
    <property type="component" value="Unassembled WGS sequence"/>
</dbReference>
<evidence type="ECO:0008006" key="5">
    <source>
        <dbReference type="Google" id="ProtNLM"/>
    </source>
</evidence>
<dbReference type="InterPro" id="IPR026204">
    <property type="entry name" value="GRIPAP1"/>
</dbReference>
<feature type="coiled-coil region" evidence="1">
    <location>
        <begin position="286"/>
        <end position="313"/>
    </location>
</feature>
<dbReference type="GO" id="GO:1905244">
    <property type="term" value="P:regulation of modification of synaptic structure"/>
    <property type="evidence" value="ECO:0007669"/>
    <property type="project" value="TreeGrafter"/>
</dbReference>
<dbReference type="AlphaFoldDB" id="A0A2C9LJM3"/>
<feature type="coiled-coil region" evidence="1">
    <location>
        <begin position="542"/>
        <end position="569"/>
    </location>
</feature>
<accession>A0A2C9LJM3</accession>
<dbReference type="GO" id="GO:0098978">
    <property type="term" value="C:glutamatergic synapse"/>
    <property type="evidence" value="ECO:0007669"/>
    <property type="project" value="TreeGrafter"/>
</dbReference>
<dbReference type="GO" id="GO:0099158">
    <property type="term" value="P:regulation of recycling endosome localization within postsynapse"/>
    <property type="evidence" value="ECO:0007669"/>
    <property type="project" value="TreeGrafter"/>
</dbReference>
<dbReference type="GO" id="GO:0098998">
    <property type="term" value="C:extrinsic component of postsynaptic early endosome membrane"/>
    <property type="evidence" value="ECO:0007669"/>
    <property type="project" value="TreeGrafter"/>
</dbReference>
<feature type="coiled-coil region" evidence="1">
    <location>
        <begin position="421"/>
        <end position="473"/>
    </location>
</feature>
<dbReference type="EnsemblMetazoa" id="BGLB031922-RA">
    <property type="protein sequence ID" value="BGLB031922-PA"/>
    <property type="gene ID" value="BGLB031922"/>
</dbReference>
<dbReference type="GO" id="GO:0098837">
    <property type="term" value="C:postsynaptic recycling endosome"/>
    <property type="evidence" value="ECO:0007669"/>
    <property type="project" value="TreeGrafter"/>
</dbReference>
<gene>
    <name evidence="3" type="primary">106054025</name>
</gene>
<feature type="coiled-coil region" evidence="1">
    <location>
        <begin position="197"/>
        <end position="260"/>
    </location>
</feature>
<feature type="region of interest" description="Disordered" evidence="2">
    <location>
        <begin position="600"/>
        <end position="627"/>
    </location>
</feature>
<reference evidence="3" key="1">
    <citation type="submission" date="2020-05" db="UniProtKB">
        <authorList>
            <consortium name="EnsemblMetazoa"/>
        </authorList>
    </citation>
    <scope>IDENTIFICATION</scope>
    <source>
        <strain evidence="3">BB02</strain>
    </source>
</reference>
<dbReference type="OrthoDB" id="6269447at2759"/>
<keyword evidence="1" id="KW-0175">Coiled coil</keyword>
<evidence type="ECO:0000313" key="4">
    <source>
        <dbReference type="Proteomes" id="UP000076420"/>
    </source>
</evidence>
<evidence type="ECO:0000256" key="2">
    <source>
        <dbReference type="SAM" id="MobiDB-lite"/>
    </source>
</evidence>
<evidence type="ECO:0000313" key="3">
    <source>
        <dbReference type="EnsemblMetazoa" id="BGLB031922-PA"/>
    </source>
</evidence>
<evidence type="ECO:0000256" key="1">
    <source>
        <dbReference type="SAM" id="Coils"/>
    </source>
</evidence>
<dbReference type="GO" id="GO:0098887">
    <property type="term" value="P:neurotransmitter receptor transport, endosome to postsynaptic membrane"/>
    <property type="evidence" value="ECO:0007669"/>
    <property type="project" value="TreeGrafter"/>
</dbReference>
<protein>
    <recommendedName>
        <fullName evidence="5">GRIP1-associated protein 1</fullName>
    </recommendedName>
</protein>
<feature type="coiled-coil region" evidence="1">
    <location>
        <begin position="706"/>
        <end position="744"/>
    </location>
</feature>
<sequence>MPLFLLQLIELRTNNYEVERRNKLLERELSETKEKIDQLDRELGKAKQAINKSKKAKDVEILLQESDSLQRKLLSQEEEFRLQNQTLMAELSMLVSSNEEYKKKVELLESGNAVPVAVQESSVSEELYRLKAENLALQKNLHALQEKFEKEAVLKSNDQSPEVTIASQSLMQPEEKDSVNGEEAVDGAVQKGLTQSSSEYNETINKLRLELDTEREEKLLIKSELEIKKKEHQEQMTAIQEELEKAADKLKKNKKSYLQLHAEKEQVFKEMSAKLDENQAARDRDQKYYKDQIAKLQAEIEKVKKESEYLQSHKDKQIEELKHHLSQLQTQVDASGIVASHQLQEQSGKYLAEITVLRDQLSRITKERDDLVTQLQESRRVADDAVSQMQAALSERDKNILSMQEISKVAEKRKSLVDEMAIKYQKEYDAHRENVARMEEKQAAEVEKLHAKIEEQSKKILELSKQAGLVEEKIKKIASLEDTKGWLERRLTEVEVYIYCITFVIKNKNEQPIHSNSLYNLQEIKDMEEEKKLHEKKGITMLKDLKRQLHAERKRGEKLQAKLQEVLSEETNKHVEDLFRTPDSELLETSSLSSWGAAASGLGKDSVASGPQSPTSGVNSQDSDAGAKDEFNDLFKRIGQLQQDKWALEEKVSHLETSNACMAEDLLNKTSIIEHYVMNSRAGPKHSNSHEDKLTLKKVMDMVNKNSEHTQQTQDMNKKLQSMLEETLTKNMHLQKDLEFMSQEVVRLSKLSISASPEPAKLANTPPATMALPSPVTLEPSTLVSAERESSVTSDENFEIISGPQDNDSDIDGKLVIDCDMSIS</sequence>
<feature type="region of interest" description="Disordered" evidence="2">
    <location>
        <begin position="787"/>
        <end position="813"/>
    </location>
</feature>
<dbReference type="PANTHER" id="PTHR18978">
    <property type="entry name" value="GRIP-1 ASSOCIATED PROTEIN 1"/>
    <property type="match status" value="1"/>
</dbReference>
<feature type="coiled-coil region" evidence="1">
    <location>
        <begin position="8"/>
        <end position="79"/>
    </location>
</feature>
<feature type="compositionally biased region" description="Polar residues" evidence="2">
    <location>
        <begin position="609"/>
        <end position="623"/>
    </location>
</feature>
<organism evidence="3 4">
    <name type="scientific">Biomphalaria glabrata</name>
    <name type="common">Bloodfluke planorb</name>
    <name type="synonym">Freshwater snail</name>
    <dbReference type="NCBI Taxonomy" id="6526"/>
    <lineage>
        <taxon>Eukaryota</taxon>
        <taxon>Metazoa</taxon>
        <taxon>Spiralia</taxon>
        <taxon>Lophotrochozoa</taxon>
        <taxon>Mollusca</taxon>
        <taxon>Gastropoda</taxon>
        <taxon>Heterobranchia</taxon>
        <taxon>Euthyneura</taxon>
        <taxon>Panpulmonata</taxon>
        <taxon>Hygrophila</taxon>
        <taxon>Lymnaeoidea</taxon>
        <taxon>Planorbidae</taxon>
        <taxon>Biomphalaria</taxon>
    </lineage>
</organism>
<dbReference type="PANTHER" id="PTHR18978:SF1">
    <property type="entry name" value="GRIP1-ASSOCIATED PROTEIN 1"/>
    <property type="match status" value="1"/>
</dbReference>
<name>A0A2C9LJM3_BIOGL</name>
<dbReference type="KEGG" id="bgt:106054025"/>
<dbReference type="VEuPathDB" id="VectorBase:BGLB031922"/>
<dbReference type="GO" id="GO:0099152">
    <property type="term" value="P:regulation of neurotransmitter receptor transport, endosome to postsynaptic membrane"/>
    <property type="evidence" value="ECO:0007669"/>
    <property type="project" value="TreeGrafter"/>
</dbReference>
<dbReference type="STRING" id="6526.A0A2C9LJM3"/>